<sequence length="68" mass="7555">MLFPETELWCQQEIGDCVLRFCDLLPPSLPDKKVFLDLGGIVVGPFKCSLESESVSVVDLVDFLPVQV</sequence>
<evidence type="ECO:0000313" key="1">
    <source>
        <dbReference type="EMBL" id="KAK6634346.1"/>
    </source>
</evidence>
<reference evidence="1 2" key="1">
    <citation type="submission" date="2023-10" db="EMBL/GenBank/DDBJ databases">
        <title>Genomes of two closely related lineages of the louse Polyplax serrata with different host specificities.</title>
        <authorList>
            <person name="Martinu J."/>
            <person name="Tarabai H."/>
            <person name="Stefka J."/>
            <person name="Hypsa V."/>
        </authorList>
    </citation>
    <scope>NUCLEOTIDE SEQUENCE [LARGE SCALE GENOMIC DNA]</scope>
    <source>
        <strain evidence="1">HR10_N</strain>
    </source>
</reference>
<proteinExistence type="predicted"/>
<comment type="caution">
    <text evidence="1">The sequence shown here is derived from an EMBL/GenBank/DDBJ whole genome shotgun (WGS) entry which is preliminary data.</text>
</comment>
<dbReference type="AlphaFoldDB" id="A0AAN8P2M5"/>
<name>A0AAN8P2M5_POLSC</name>
<accession>A0AAN8P2M5</accession>
<protein>
    <submittedName>
        <fullName evidence="1">Uncharacterized protein</fullName>
    </submittedName>
</protein>
<organism evidence="1 2">
    <name type="scientific">Polyplax serrata</name>
    <name type="common">Common mouse louse</name>
    <dbReference type="NCBI Taxonomy" id="468196"/>
    <lineage>
        <taxon>Eukaryota</taxon>
        <taxon>Metazoa</taxon>
        <taxon>Ecdysozoa</taxon>
        <taxon>Arthropoda</taxon>
        <taxon>Hexapoda</taxon>
        <taxon>Insecta</taxon>
        <taxon>Pterygota</taxon>
        <taxon>Neoptera</taxon>
        <taxon>Paraneoptera</taxon>
        <taxon>Psocodea</taxon>
        <taxon>Troctomorpha</taxon>
        <taxon>Phthiraptera</taxon>
        <taxon>Anoplura</taxon>
        <taxon>Polyplacidae</taxon>
        <taxon>Polyplax</taxon>
    </lineage>
</organism>
<gene>
    <name evidence="1" type="ORF">RUM43_011746</name>
</gene>
<evidence type="ECO:0000313" key="2">
    <source>
        <dbReference type="Proteomes" id="UP001372834"/>
    </source>
</evidence>
<dbReference type="Proteomes" id="UP001372834">
    <property type="component" value="Unassembled WGS sequence"/>
</dbReference>
<dbReference type="EMBL" id="JAWJWE010000005">
    <property type="protein sequence ID" value="KAK6634346.1"/>
    <property type="molecule type" value="Genomic_DNA"/>
</dbReference>